<dbReference type="AlphaFoldDB" id="A0A9D4S4B5"/>
<protein>
    <submittedName>
        <fullName evidence="1">Uncharacterized protein</fullName>
    </submittedName>
</protein>
<accession>A0A9D4S4B5</accession>
<gene>
    <name evidence="1" type="ORF">DPMN_014060</name>
</gene>
<dbReference type="Proteomes" id="UP000828390">
    <property type="component" value="Unassembled WGS sequence"/>
</dbReference>
<comment type="caution">
    <text evidence="1">The sequence shown here is derived from an EMBL/GenBank/DDBJ whole genome shotgun (WGS) entry which is preliminary data.</text>
</comment>
<sequence length="55" mass="6155">MTKWDFNIDALPMLSSMPADNIDCCSHHKCLNDFRTKGEINTRTGESVIGPTGRE</sequence>
<keyword evidence="2" id="KW-1185">Reference proteome</keyword>
<proteinExistence type="predicted"/>
<reference evidence="1" key="2">
    <citation type="submission" date="2020-11" db="EMBL/GenBank/DDBJ databases">
        <authorList>
            <person name="McCartney M.A."/>
            <person name="Auch B."/>
            <person name="Kono T."/>
            <person name="Mallez S."/>
            <person name="Becker A."/>
            <person name="Gohl D.M."/>
            <person name="Silverstein K.A.T."/>
            <person name="Koren S."/>
            <person name="Bechman K.B."/>
            <person name="Herman A."/>
            <person name="Abrahante J.E."/>
            <person name="Garbe J."/>
        </authorList>
    </citation>
    <scope>NUCLEOTIDE SEQUENCE</scope>
    <source>
        <strain evidence="1">Duluth1</strain>
        <tissue evidence="1">Whole animal</tissue>
    </source>
</reference>
<dbReference type="EMBL" id="JAIWYP010000001">
    <property type="protein sequence ID" value="KAH3889993.1"/>
    <property type="molecule type" value="Genomic_DNA"/>
</dbReference>
<evidence type="ECO:0000313" key="2">
    <source>
        <dbReference type="Proteomes" id="UP000828390"/>
    </source>
</evidence>
<name>A0A9D4S4B5_DREPO</name>
<reference evidence="1" key="1">
    <citation type="journal article" date="2019" name="bioRxiv">
        <title>The Genome of the Zebra Mussel, Dreissena polymorpha: A Resource for Invasive Species Research.</title>
        <authorList>
            <person name="McCartney M.A."/>
            <person name="Auch B."/>
            <person name="Kono T."/>
            <person name="Mallez S."/>
            <person name="Zhang Y."/>
            <person name="Obille A."/>
            <person name="Becker A."/>
            <person name="Abrahante J.E."/>
            <person name="Garbe J."/>
            <person name="Badalamenti J.P."/>
            <person name="Herman A."/>
            <person name="Mangelson H."/>
            <person name="Liachko I."/>
            <person name="Sullivan S."/>
            <person name="Sone E.D."/>
            <person name="Koren S."/>
            <person name="Silverstein K.A.T."/>
            <person name="Beckman K.B."/>
            <person name="Gohl D.M."/>
        </authorList>
    </citation>
    <scope>NUCLEOTIDE SEQUENCE</scope>
    <source>
        <strain evidence="1">Duluth1</strain>
        <tissue evidence="1">Whole animal</tissue>
    </source>
</reference>
<organism evidence="1 2">
    <name type="scientific">Dreissena polymorpha</name>
    <name type="common">Zebra mussel</name>
    <name type="synonym">Mytilus polymorpha</name>
    <dbReference type="NCBI Taxonomy" id="45954"/>
    <lineage>
        <taxon>Eukaryota</taxon>
        <taxon>Metazoa</taxon>
        <taxon>Spiralia</taxon>
        <taxon>Lophotrochozoa</taxon>
        <taxon>Mollusca</taxon>
        <taxon>Bivalvia</taxon>
        <taxon>Autobranchia</taxon>
        <taxon>Heteroconchia</taxon>
        <taxon>Euheterodonta</taxon>
        <taxon>Imparidentia</taxon>
        <taxon>Neoheterodontei</taxon>
        <taxon>Myida</taxon>
        <taxon>Dreissenoidea</taxon>
        <taxon>Dreissenidae</taxon>
        <taxon>Dreissena</taxon>
    </lineage>
</organism>
<evidence type="ECO:0000313" key="1">
    <source>
        <dbReference type="EMBL" id="KAH3889993.1"/>
    </source>
</evidence>